<keyword evidence="17" id="KW-1185">Reference proteome</keyword>
<dbReference type="InterPro" id="IPR036383">
    <property type="entry name" value="TSP1_rpt_sf"/>
</dbReference>
<feature type="binding site" evidence="12">
    <location>
        <position position="557"/>
    </location>
    <ligand>
        <name>Zn(2+)</name>
        <dbReference type="ChEBI" id="CHEBI:29105"/>
        <note>catalytic</note>
    </ligand>
</feature>
<feature type="region of interest" description="Disordered" evidence="13">
    <location>
        <begin position="1883"/>
        <end position="1917"/>
    </location>
</feature>
<feature type="active site" evidence="12">
    <location>
        <position position="548"/>
    </location>
</feature>
<feature type="region of interest" description="Disordered" evidence="13">
    <location>
        <begin position="1196"/>
        <end position="1227"/>
    </location>
</feature>
<protein>
    <submittedName>
        <fullName evidence="16">Adt-1p</fullName>
    </submittedName>
</protein>
<feature type="region of interest" description="Disordered" evidence="13">
    <location>
        <begin position="1582"/>
        <end position="1669"/>
    </location>
</feature>
<feature type="domain" description="Peptidase M12B" evidence="15">
    <location>
        <begin position="390"/>
        <end position="608"/>
    </location>
</feature>
<feature type="compositionally biased region" description="Basic and acidic residues" evidence="13">
    <location>
        <begin position="1906"/>
        <end position="1917"/>
    </location>
</feature>
<dbReference type="PANTHER" id="PTHR13723:SF275">
    <property type="entry name" value="STALL, ISOFORM C"/>
    <property type="match status" value="1"/>
</dbReference>
<evidence type="ECO:0000256" key="7">
    <source>
        <dbReference type="ARBA" id="ARBA00022801"/>
    </source>
</evidence>
<dbReference type="PROSITE" id="PS50215">
    <property type="entry name" value="ADAM_MEPRO"/>
    <property type="match status" value="1"/>
</dbReference>
<dbReference type="PANTHER" id="PTHR13723">
    <property type="entry name" value="ADAMTS A DISINTEGRIN AND METALLOPROTEASE WITH THROMBOSPONDIN MOTIFS PROTEASE"/>
    <property type="match status" value="1"/>
</dbReference>
<keyword evidence="11" id="KW-0325">Glycoprotein</keyword>
<keyword evidence="8 12" id="KW-0862">Zinc</keyword>
<keyword evidence="3" id="KW-0645">Protease</keyword>
<organism evidence="16 17">
    <name type="scientific">Dermatophagoides pteronyssinus</name>
    <name type="common">European house dust mite</name>
    <dbReference type="NCBI Taxonomy" id="6956"/>
    <lineage>
        <taxon>Eukaryota</taxon>
        <taxon>Metazoa</taxon>
        <taxon>Ecdysozoa</taxon>
        <taxon>Arthropoda</taxon>
        <taxon>Chelicerata</taxon>
        <taxon>Arachnida</taxon>
        <taxon>Acari</taxon>
        <taxon>Acariformes</taxon>
        <taxon>Sarcoptiformes</taxon>
        <taxon>Astigmata</taxon>
        <taxon>Psoroptidia</taxon>
        <taxon>Analgoidea</taxon>
        <taxon>Pyroglyphidae</taxon>
        <taxon>Dermatophagoidinae</taxon>
        <taxon>Dermatophagoides</taxon>
    </lineage>
</organism>
<feature type="compositionally biased region" description="Acidic residues" evidence="13">
    <location>
        <begin position="1639"/>
        <end position="1653"/>
    </location>
</feature>
<keyword evidence="2" id="KW-0964">Secreted</keyword>
<keyword evidence="5" id="KW-0732">Signal</keyword>
<evidence type="ECO:0000256" key="2">
    <source>
        <dbReference type="ARBA" id="ARBA00022525"/>
    </source>
</evidence>
<dbReference type="Gene3D" id="3.40.1620.60">
    <property type="match status" value="1"/>
</dbReference>
<reference evidence="16 17" key="2">
    <citation type="journal article" date="2022" name="Mol. Biol. Evol.">
        <title>Comparative Genomics Reveals Insights into the Divergent Evolution of Astigmatic Mites and Household Pest Adaptations.</title>
        <authorList>
            <person name="Xiong Q."/>
            <person name="Wan A.T."/>
            <person name="Liu X."/>
            <person name="Fung C.S."/>
            <person name="Xiao X."/>
            <person name="Malainual N."/>
            <person name="Hou J."/>
            <person name="Wang L."/>
            <person name="Wang M."/>
            <person name="Yang K.Y."/>
            <person name="Cui Y."/>
            <person name="Leung E.L."/>
            <person name="Nong W."/>
            <person name="Shin S.K."/>
            <person name="Au S.W."/>
            <person name="Jeong K.Y."/>
            <person name="Chew F.T."/>
            <person name="Hui J.H."/>
            <person name="Leung T.F."/>
            <person name="Tungtrongchitr A."/>
            <person name="Zhong N."/>
            <person name="Liu Z."/>
            <person name="Tsui S.K."/>
        </authorList>
    </citation>
    <scope>NUCLEOTIDE SEQUENCE [LARGE SCALE GENOMIC DNA]</scope>
    <source>
        <strain evidence="16">Derp</strain>
    </source>
</reference>
<keyword evidence="14" id="KW-1133">Transmembrane helix</keyword>
<reference evidence="16 17" key="1">
    <citation type="journal article" date="2018" name="J. Allergy Clin. Immunol.">
        <title>High-quality assembly of Dermatophagoides pteronyssinus genome and transcriptome reveals a wide range of novel allergens.</title>
        <authorList>
            <person name="Liu X.Y."/>
            <person name="Yang K.Y."/>
            <person name="Wang M.Q."/>
            <person name="Kwok J.S."/>
            <person name="Zeng X."/>
            <person name="Yang Z."/>
            <person name="Xiao X.J."/>
            <person name="Lau C.P."/>
            <person name="Li Y."/>
            <person name="Huang Z.M."/>
            <person name="Ba J.G."/>
            <person name="Yim A.K."/>
            <person name="Ouyang C.Y."/>
            <person name="Ngai S.M."/>
            <person name="Chan T.F."/>
            <person name="Leung E.L."/>
            <person name="Liu L."/>
            <person name="Liu Z.G."/>
            <person name="Tsui S.K."/>
        </authorList>
    </citation>
    <scope>NUCLEOTIDE SEQUENCE [LARGE SCALE GENOMIC DNA]</scope>
    <source>
        <strain evidence="16">Derp</strain>
    </source>
</reference>
<proteinExistence type="predicted"/>
<dbReference type="InterPro" id="IPR050439">
    <property type="entry name" value="ADAMTS_ADAMTS-like"/>
</dbReference>
<evidence type="ECO:0000256" key="4">
    <source>
        <dbReference type="ARBA" id="ARBA00022723"/>
    </source>
</evidence>
<evidence type="ECO:0000256" key="1">
    <source>
        <dbReference type="ARBA" id="ARBA00004613"/>
    </source>
</evidence>
<keyword evidence="14" id="KW-0472">Membrane</keyword>
<evidence type="ECO:0000256" key="11">
    <source>
        <dbReference type="ARBA" id="ARBA00023180"/>
    </source>
</evidence>
<accession>A0ABQ8J9M4</accession>
<dbReference type="InterPro" id="IPR002870">
    <property type="entry name" value="Peptidase_M12B_N"/>
</dbReference>
<evidence type="ECO:0000313" key="16">
    <source>
        <dbReference type="EMBL" id="KAH9419309.1"/>
    </source>
</evidence>
<dbReference type="Gene3D" id="2.20.100.10">
    <property type="entry name" value="Thrombospondin type-1 (TSP1) repeat"/>
    <property type="match status" value="1"/>
</dbReference>
<dbReference type="SUPFAM" id="SSF55486">
    <property type="entry name" value="Metalloproteases ('zincins'), catalytic domain"/>
    <property type="match status" value="1"/>
</dbReference>
<keyword evidence="6" id="KW-0677">Repeat</keyword>
<dbReference type="Proteomes" id="UP000887458">
    <property type="component" value="Unassembled WGS sequence"/>
</dbReference>
<dbReference type="PROSITE" id="PS50092">
    <property type="entry name" value="TSP1"/>
    <property type="match status" value="1"/>
</dbReference>
<dbReference type="InterPro" id="IPR041645">
    <property type="entry name" value="ADAMTS_CR_2"/>
</dbReference>
<dbReference type="EMBL" id="NJHN03000060">
    <property type="protein sequence ID" value="KAH9419309.1"/>
    <property type="molecule type" value="Genomic_DNA"/>
</dbReference>
<dbReference type="Pfam" id="PF17771">
    <property type="entry name" value="ADAMTS_CR_2"/>
    <property type="match status" value="1"/>
</dbReference>
<feature type="compositionally biased region" description="Polar residues" evidence="13">
    <location>
        <begin position="759"/>
        <end position="773"/>
    </location>
</feature>
<evidence type="ECO:0000256" key="3">
    <source>
        <dbReference type="ARBA" id="ARBA00022670"/>
    </source>
</evidence>
<feature type="compositionally biased region" description="Basic and acidic residues" evidence="13">
    <location>
        <begin position="1884"/>
        <end position="1898"/>
    </location>
</feature>
<comment type="subcellular location">
    <subcellularLocation>
        <location evidence="1">Secreted</location>
    </subcellularLocation>
</comment>
<keyword evidence="4 12" id="KW-0479">Metal-binding</keyword>
<evidence type="ECO:0000256" key="10">
    <source>
        <dbReference type="ARBA" id="ARBA00023157"/>
    </source>
</evidence>
<evidence type="ECO:0000256" key="5">
    <source>
        <dbReference type="ARBA" id="ARBA00022729"/>
    </source>
</evidence>
<feature type="binding site" evidence="12">
    <location>
        <position position="547"/>
    </location>
    <ligand>
        <name>Zn(2+)</name>
        <dbReference type="ChEBI" id="CHEBI:29105"/>
        <note>catalytic</note>
    </ligand>
</feature>
<keyword evidence="10" id="KW-1015">Disulfide bond</keyword>
<feature type="region of interest" description="Disordered" evidence="13">
    <location>
        <begin position="759"/>
        <end position="796"/>
    </location>
</feature>
<feature type="compositionally biased region" description="Polar residues" evidence="13">
    <location>
        <begin position="1196"/>
        <end position="1205"/>
    </location>
</feature>
<evidence type="ECO:0000313" key="17">
    <source>
        <dbReference type="Proteomes" id="UP000887458"/>
    </source>
</evidence>
<dbReference type="Pfam" id="PF01421">
    <property type="entry name" value="Reprolysin"/>
    <property type="match status" value="1"/>
</dbReference>
<keyword evidence="7" id="KW-0378">Hydrolase</keyword>
<dbReference type="Gene3D" id="3.40.390.10">
    <property type="entry name" value="Collagenase (Catalytic Domain)"/>
    <property type="match status" value="1"/>
</dbReference>
<keyword evidence="14" id="KW-0812">Transmembrane</keyword>
<sequence>MTRTFWSSSTWPNNNNNKQIIIKLIMIMITVCSLMCDQIFVQSSTINVDKNIFNSDIHQHLTPEERIVLLGHHKEVPQYQVILSKSLRTSSSYHQNLIHHHQSHFHHRTKRSINLNSNNKNNIASDKNEPIRVEFEAFGEPFRLRLWPNHDLLSPGFHLINQNRELMNNSIINQDDDWSMRKHLSNCFYQGYDEAHHNSAAAVSLCSGMQGVIETNPSIYLINPIPETTSKRIISYTNNNNDNNQSTTTSFQHDHYHLVLKKNDYNHYECPHGSTTNSNNHNHHHYYNDLHSKLSSSLMMMNNPNNNGNKNIFNQTRQKRSIDIVASNKNYFDADRTTTSKSTTITSSTTISPTTDNSLLSSTIENQPESINEINGDHHINSTTKPTFNITVETAVFIDESLYHVLSKTFPIDTEQQIVLYVLTIMNAVQLLFKQPSIGRSVDISVVLMDLLRQQPKNLTPSDNIDTYLTNFCVWQHKKRLRETGGPTPDWDHALLLSGINMYVVDGYGRRKRHVVGLAPVSGMCNSLNSCTISEGTNFQTVLVAGHEMGHSLGMEHDGSQDGNVCNKDDYVMSPTLGPGKTTWSECSKNYLDKFVLTSQATCVLGRSSHVNIIHQFIPPHRLPGERFNVDAQCRFRFGPTARHHSSQPKSEICRVIKCYVKSPVKNNISNSHHGFYSGRGLYTYPVKSTYNTHPALEGTECGQEKWCREGRCSAKANFQANNEITDIDHNDSDEQQYDINRYVQWELSKKNATIATTNNSDKLKSKTQSTRISNRHKKRPTAIGKINNDSMNTTSDGSPAINIQTNWHYHLKNDPYHYKLSNDPAFISSTPQPISSSTTKPSTILIVDNIYKTNYLSDDQHNPYNKMIEKDRNHWSSNRLSQIHHKHQSISMNGNWSHWSDYGPCISECVAPGNNNNNNKGIENGRLRSSIMVPLGVQTSLRRCDSPSPMNGGQQCQGPDTRVKLCNALKTCSPYSATSAATGSGAKHRTKLDPLTTGHRYQIRSVDEYISDTCLMAAKFNDKIESHGTQYPSHDSASHSCFVWCYKRGGGFMTQGWRLPDGTPCGRKLALSSPVDPDDSAATSPNKDIIETIGYCYNGQCRRFNCRAEIFHRRSIIPATSSTNVYNAYQNHSTTSIMLEQELENRLMKDNCPSNYRLDEIIQDLEDQIDDWDQNYDFTYRLIQKVKNITPIATVSKSESSTQIPPIHGVDSKNTDSPSQSSPPSSPILLVATNPYLLQQNNWSDWHPVTECQYSISCIRNGRGFRLVTRECRRQTCLGRREALQVCPEVSTDKSLRNPSMTTMYNLYEQYCPVSIRRSANEYAQSICRKYQAKFSSLLSGNGQQLNYGCIVACEDRLWPDVHYQMDAFTDGRFPFGTDCSTNDRRGYCLNGKCIHFDKADISYDTAESVLYRHEILQLFAPSTIFPLEPTVYGSSETQMSTTTPSDSLYSAIFNQEIYKRASKTLSTPSPSISSIEHQPAYQSFISSHRRYKRQITTTTAATKIFRKASVQEQADPEGDYVSWTMLKHHHHNRPQHSFNHQHHHRQYRRPITRTMKNARSMTIDWSPLSMKPLRPIRLTSVTRKRKPQSSSLDSHFQTFTLVAKPNRNRLRTRPSLSSSSSIQPKIHLMKNITRFLDDDDDDDDDSNDDEQQNDKKPATKMKVSPTTKTNLTMANHKSMNQKSKAKFSMGHESWPPITTTTNISTFLDDNDDEDSTVSSINHDQDDDEDQLRVEPYIWSVILSECNRPCGEGIRTVRVVCTVGQRSVQENFCDQQAKPIHKSIETCKERDCIGRWRAEPWSKCFLAKRTPKNRCKQNDENSSQAFQTRTIACVGPMMMGHHNPNRLTESRIFSLLSHDYCDPLTRPNQWRSCDMMIDTNGNEDCKNQNDDQDKIIVDDDDNDADTNKDHTVSSIL</sequence>
<evidence type="ECO:0000256" key="8">
    <source>
        <dbReference type="ARBA" id="ARBA00022833"/>
    </source>
</evidence>
<dbReference type="InterPro" id="IPR024079">
    <property type="entry name" value="MetalloPept_cat_dom_sf"/>
</dbReference>
<keyword evidence="9" id="KW-0482">Metalloprotease</keyword>
<evidence type="ECO:0000256" key="14">
    <source>
        <dbReference type="SAM" id="Phobius"/>
    </source>
</evidence>
<feature type="binding site" evidence="12">
    <location>
        <position position="551"/>
    </location>
    <ligand>
        <name>Zn(2+)</name>
        <dbReference type="ChEBI" id="CHEBI:29105"/>
        <note>catalytic</note>
    </ligand>
</feature>
<feature type="compositionally biased region" description="Polar residues" evidence="13">
    <location>
        <begin position="1590"/>
        <end position="1602"/>
    </location>
</feature>
<evidence type="ECO:0000256" key="9">
    <source>
        <dbReference type="ARBA" id="ARBA00023049"/>
    </source>
</evidence>
<dbReference type="InterPro" id="IPR001590">
    <property type="entry name" value="Peptidase_M12B"/>
</dbReference>
<gene>
    <name evidence="16" type="primary">adt-1</name>
    <name evidence="16" type="ORF">DERP_005816</name>
</gene>
<name>A0ABQ8J9M4_DERPT</name>
<dbReference type="InterPro" id="IPR000884">
    <property type="entry name" value="TSP1_rpt"/>
</dbReference>
<comment type="caution">
    <text evidence="16">The sequence shown here is derived from an EMBL/GenBank/DDBJ whole genome shotgun (WGS) entry which is preliminary data.</text>
</comment>
<evidence type="ECO:0000256" key="6">
    <source>
        <dbReference type="ARBA" id="ARBA00022737"/>
    </source>
</evidence>
<evidence type="ECO:0000259" key="15">
    <source>
        <dbReference type="PROSITE" id="PS50215"/>
    </source>
</evidence>
<comment type="caution">
    <text evidence="12">Lacks conserved residue(s) required for the propagation of feature annotation.</text>
</comment>
<evidence type="ECO:0000256" key="12">
    <source>
        <dbReference type="PROSITE-ProRule" id="PRU00276"/>
    </source>
</evidence>
<dbReference type="Pfam" id="PF01562">
    <property type="entry name" value="Pep_M12B_propep"/>
    <property type="match status" value="1"/>
</dbReference>
<evidence type="ECO:0000256" key="13">
    <source>
        <dbReference type="SAM" id="MobiDB-lite"/>
    </source>
</evidence>
<feature type="transmembrane region" description="Helical" evidence="14">
    <location>
        <begin position="20"/>
        <end position="41"/>
    </location>
</feature>